<protein>
    <submittedName>
        <fullName evidence="2">DUF6430 domain-containing protein</fullName>
    </submittedName>
</protein>
<dbReference type="RefSeq" id="WP_190423122.1">
    <property type="nucleotide sequence ID" value="NZ_JAMPKK010000073.1"/>
</dbReference>
<organism evidence="2 3">
    <name type="scientific">Funiculus sociatus GB2-A5</name>
    <dbReference type="NCBI Taxonomy" id="2933946"/>
    <lineage>
        <taxon>Bacteria</taxon>
        <taxon>Bacillati</taxon>
        <taxon>Cyanobacteriota</taxon>
        <taxon>Cyanophyceae</taxon>
        <taxon>Coleofasciculales</taxon>
        <taxon>Coleofasciculaceae</taxon>
        <taxon>Funiculus</taxon>
    </lineage>
</organism>
<dbReference type="InterPro" id="IPR045535">
    <property type="entry name" value="ThsA_Macro"/>
</dbReference>
<evidence type="ECO:0000313" key="3">
    <source>
        <dbReference type="Proteomes" id="UP001442494"/>
    </source>
</evidence>
<reference evidence="2 3" key="1">
    <citation type="submission" date="2022-04" db="EMBL/GenBank/DDBJ databases">
        <title>Positive selection, recombination, and allopatry shape intraspecific diversity of widespread and dominant cyanobacteria.</title>
        <authorList>
            <person name="Wei J."/>
            <person name="Shu W."/>
            <person name="Hu C."/>
        </authorList>
    </citation>
    <scope>NUCLEOTIDE SEQUENCE [LARGE SCALE GENOMIC DNA]</scope>
    <source>
        <strain evidence="2 3">GB2-A5</strain>
    </source>
</reference>
<evidence type="ECO:0000313" key="2">
    <source>
        <dbReference type="EMBL" id="MEP0867507.1"/>
    </source>
</evidence>
<name>A0ABV0JVS1_9CYAN</name>
<feature type="domain" description="Thoeris protein ThsA Macro" evidence="1">
    <location>
        <begin position="88"/>
        <end position="269"/>
    </location>
</feature>
<keyword evidence="3" id="KW-1185">Reference proteome</keyword>
<accession>A0ABV0JVS1</accession>
<dbReference type="Proteomes" id="UP001442494">
    <property type="component" value="Unassembled WGS sequence"/>
</dbReference>
<sequence length="290" mass="32862">MNNKFPGASIYLTLLKKIGLRRFGTSFSSNFGWFWLFVEPASFFIPEKVNFGLSGYLSLVFVSLGLAILQNFPRRAVSSNLSSPDTEIEIKVGDLFQENGHLVIGSNDVFDTELGEIIRDSSVQGQFLKRVYKGNLGQLDAEVEAELHNHSRDRRLEPDKTRGKAWRYPIGTAITLGSHEKRYFLIAYGHMNNDLTVESNPDFISVSLDNLWQEVRRRCNGTDVAIPIIGSDLARSGLSRMQLAKLIITSFILESKRRFITRKLTVMIYPGDLDSVDFYALEEFLKSVCF</sequence>
<proteinExistence type="predicted"/>
<evidence type="ECO:0000259" key="1">
    <source>
        <dbReference type="Pfam" id="PF20016"/>
    </source>
</evidence>
<comment type="caution">
    <text evidence="2">The sequence shown here is derived from an EMBL/GenBank/DDBJ whole genome shotgun (WGS) entry which is preliminary data.</text>
</comment>
<dbReference type="EMBL" id="JAMPKK010000073">
    <property type="protein sequence ID" value="MEP0867507.1"/>
    <property type="molecule type" value="Genomic_DNA"/>
</dbReference>
<gene>
    <name evidence="2" type="ORF">NDI37_23940</name>
</gene>
<dbReference type="Pfam" id="PF20016">
    <property type="entry name" value="ThsA_Macro"/>
    <property type="match status" value="1"/>
</dbReference>